<evidence type="ECO:0000256" key="1">
    <source>
        <dbReference type="SAM" id="Phobius"/>
    </source>
</evidence>
<keyword evidence="1" id="KW-0472">Membrane</keyword>
<dbReference type="RefSeq" id="WP_111960921.1">
    <property type="nucleotide sequence ID" value="NZ_BJYI01000018.1"/>
</dbReference>
<feature type="transmembrane region" description="Helical" evidence="1">
    <location>
        <begin position="57"/>
        <end position="74"/>
    </location>
</feature>
<organism evidence="2 3">
    <name type="scientific">Chryseobacterium lathyri</name>
    <dbReference type="NCBI Taxonomy" id="395933"/>
    <lineage>
        <taxon>Bacteria</taxon>
        <taxon>Pseudomonadati</taxon>
        <taxon>Bacteroidota</taxon>
        <taxon>Flavobacteriia</taxon>
        <taxon>Flavobacteriales</taxon>
        <taxon>Weeksellaceae</taxon>
        <taxon>Chryseobacterium group</taxon>
        <taxon>Chryseobacterium</taxon>
    </lineage>
</organism>
<comment type="caution">
    <text evidence="2">The sequence shown here is derived from an EMBL/GenBank/DDBJ whole genome shotgun (WGS) entry which is preliminary data.</text>
</comment>
<feature type="transmembrane region" description="Helical" evidence="1">
    <location>
        <begin position="33"/>
        <end position="51"/>
    </location>
</feature>
<gene>
    <name evidence="2" type="ORF">CLA01_37650</name>
</gene>
<dbReference type="Proteomes" id="UP000321150">
    <property type="component" value="Unassembled WGS sequence"/>
</dbReference>
<feature type="transmembrane region" description="Helical" evidence="1">
    <location>
        <begin position="179"/>
        <end position="202"/>
    </location>
</feature>
<dbReference type="OrthoDB" id="1274221at2"/>
<keyword evidence="1" id="KW-0812">Transmembrane</keyword>
<dbReference type="AlphaFoldDB" id="A0A511YET2"/>
<evidence type="ECO:0000313" key="3">
    <source>
        <dbReference type="Proteomes" id="UP000321150"/>
    </source>
</evidence>
<sequence>MKTFEEEFNFFRRNCTFERLFLKNTFSVYRKEWFLTIPTILAVIGICLFHYEYITLGVMLVIPSLVILFTYLFIKTNQAKKELKENNLPYSNLPYKWKVPEHDDIRIKEVGNIYVSVRSEEIQTRINMARDRIQIKSESLFLDFQSVLIFFGKNYITLFLGFLMGLYSKSDYSSENFRILMSAINLIFFLSFVVSLMWIFLLKKSFTDSVNNKNKQYLDYIFVMENVLLMRL</sequence>
<protein>
    <submittedName>
        <fullName evidence="2">Uncharacterized protein</fullName>
    </submittedName>
</protein>
<feature type="transmembrane region" description="Helical" evidence="1">
    <location>
        <begin position="140"/>
        <end position="167"/>
    </location>
</feature>
<accession>A0A511YET2</accession>
<reference evidence="2 3" key="1">
    <citation type="submission" date="2019-07" db="EMBL/GenBank/DDBJ databases">
        <title>Whole genome shotgun sequence of Chryseobacterium lathyri NBRC 105250.</title>
        <authorList>
            <person name="Hosoyama A."/>
            <person name="Uohara A."/>
            <person name="Ohji S."/>
            <person name="Ichikawa N."/>
        </authorList>
    </citation>
    <scope>NUCLEOTIDE SEQUENCE [LARGE SCALE GENOMIC DNA]</scope>
    <source>
        <strain evidence="2 3">NBRC 105250</strain>
    </source>
</reference>
<name>A0A511YET2_9FLAO</name>
<proteinExistence type="predicted"/>
<evidence type="ECO:0000313" key="2">
    <source>
        <dbReference type="EMBL" id="GEN73693.1"/>
    </source>
</evidence>
<dbReference type="EMBL" id="BJYI01000018">
    <property type="protein sequence ID" value="GEN73693.1"/>
    <property type="molecule type" value="Genomic_DNA"/>
</dbReference>
<keyword evidence="1" id="KW-1133">Transmembrane helix</keyword>